<sequence>MTQCGAGAGLAFLPRRKISPAPHGGTKIARLPRMPLTSMPFLPRLRLWARRQASLVWLLVLAHAAMPLAQALQPQAQWVEMPYCAGAVSAASAQRAHATQHESALRGVAEASGLALEAAGQSPVQGHTPAHAHLLVLFTPNACPAGSGPQAALPAGAAFLPAITPCAACTAPRQDAPKPAALAYSRPQTRAPPAENTAA</sequence>
<protein>
    <submittedName>
        <fullName evidence="2">Uncharacterized protein</fullName>
    </submittedName>
</protein>
<dbReference type="EMBL" id="CABM01000064">
    <property type="protein sequence ID" value="CBH98949.1"/>
    <property type="molecule type" value="Genomic_DNA"/>
</dbReference>
<name>E6PVJ2_9ZZZZ</name>
<evidence type="ECO:0000256" key="1">
    <source>
        <dbReference type="SAM" id="MobiDB-lite"/>
    </source>
</evidence>
<gene>
    <name evidence="2" type="ORF">CARN2_0123</name>
</gene>
<evidence type="ECO:0000313" key="2">
    <source>
        <dbReference type="EMBL" id="CBH98949.1"/>
    </source>
</evidence>
<proteinExistence type="predicted"/>
<feature type="region of interest" description="Disordered" evidence="1">
    <location>
        <begin position="172"/>
        <end position="199"/>
    </location>
</feature>
<accession>E6PVJ2</accession>
<comment type="caution">
    <text evidence="2">The sequence shown here is derived from an EMBL/GenBank/DDBJ whole genome shotgun (WGS) entry which is preliminary data.</text>
</comment>
<organism evidence="2">
    <name type="scientific">mine drainage metagenome</name>
    <dbReference type="NCBI Taxonomy" id="410659"/>
    <lineage>
        <taxon>unclassified sequences</taxon>
        <taxon>metagenomes</taxon>
        <taxon>ecological metagenomes</taxon>
    </lineage>
</organism>
<dbReference type="AlphaFoldDB" id="E6PVJ2"/>
<reference evidence="2" key="1">
    <citation type="submission" date="2009-10" db="EMBL/GenBank/DDBJ databases">
        <title>Diversity of trophic interactions inside an arsenic-rich microbial ecosystem.</title>
        <authorList>
            <person name="Bertin P.N."/>
            <person name="Heinrich-Salmeron A."/>
            <person name="Pelletier E."/>
            <person name="Goulhen-Chollet F."/>
            <person name="Arsene-Ploetze F."/>
            <person name="Gallien S."/>
            <person name="Calteau A."/>
            <person name="Vallenet D."/>
            <person name="Casiot C."/>
            <person name="Chane-Woon-Ming B."/>
            <person name="Giloteaux L."/>
            <person name="Barakat M."/>
            <person name="Bonnefoy V."/>
            <person name="Bruneel O."/>
            <person name="Chandler M."/>
            <person name="Cleiss J."/>
            <person name="Duran R."/>
            <person name="Elbaz-Poulichet F."/>
            <person name="Fonknechten N."/>
            <person name="Lauga B."/>
            <person name="Mornico D."/>
            <person name="Ortet P."/>
            <person name="Schaeffer C."/>
            <person name="Siguier P."/>
            <person name="Alexander Thil Smith A."/>
            <person name="Van Dorsselaer A."/>
            <person name="Weissenbach J."/>
            <person name="Medigue C."/>
            <person name="Le Paslier D."/>
        </authorList>
    </citation>
    <scope>NUCLEOTIDE SEQUENCE</scope>
</reference>